<keyword evidence="3" id="KW-0963">Cytoplasm</keyword>
<dbReference type="SMART" id="SM00755">
    <property type="entry name" value="Grip"/>
    <property type="match status" value="1"/>
</dbReference>
<reference evidence="9" key="1">
    <citation type="journal article" date="2015" name="J. Med. Entomol.">
        <title>A Deep Insight Into the Sialotranscriptome of the Chagas Disease Vector, Panstrongylus megistus (Hemiptera: Heteroptera).</title>
        <authorList>
            <person name="Ribeiro J.M."/>
            <person name="Schwarz A."/>
            <person name="Francischetti I.M."/>
        </authorList>
    </citation>
    <scope>NUCLEOTIDE SEQUENCE</scope>
    <source>
        <tissue evidence="9">Salivary glands</tissue>
    </source>
</reference>
<dbReference type="Pfam" id="PF01465">
    <property type="entry name" value="GRIP"/>
    <property type="match status" value="1"/>
</dbReference>
<evidence type="ECO:0000256" key="3">
    <source>
        <dbReference type="ARBA" id="ARBA00022490"/>
    </source>
</evidence>
<organism evidence="9">
    <name type="scientific">Panstrongylus megistus</name>
    <dbReference type="NCBI Taxonomy" id="65343"/>
    <lineage>
        <taxon>Eukaryota</taxon>
        <taxon>Metazoa</taxon>
        <taxon>Ecdysozoa</taxon>
        <taxon>Arthropoda</taxon>
        <taxon>Hexapoda</taxon>
        <taxon>Insecta</taxon>
        <taxon>Pterygota</taxon>
        <taxon>Neoptera</taxon>
        <taxon>Paraneoptera</taxon>
        <taxon>Hemiptera</taxon>
        <taxon>Heteroptera</taxon>
        <taxon>Panheteroptera</taxon>
        <taxon>Cimicomorpha</taxon>
        <taxon>Reduviidae</taxon>
        <taxon>Triatominae</taxon>
        <taxon>Panstrongylus</taxon>
    </lineage>
</organism>
<evidence type="ECO:0000313" key="9">
    <source>
        <dbReference type="EMBL" id="JAC88129.1"/>
    </source>
</evidence>
<dbReference type="InterPro" id="IPR000237">
    <property type="entry name" value="GRIP_dom"/>
</dbReference>
<feature type="coiled-coil region" evidence="6">
    <location>
        <begin position="430"/>
        <end position="515"/>
    </location>
</feature>
<feature type="region of interest" description="Disordered" evidence="7">
    <location>
        <begin position="186"/>
        <end position="208"/>
    </location>
</feature>
<dbReference type="EMBL" id="GBGD01000760">
    <property type="protein sequence ID" value="JAC88129.1"/>
    <property type="molecule type" value="mRNA"/>
</dbReference>
<evidence type="ECO:0000256" key="2">
    <source>
        <dbReference type="ARBA" id="ARBA00004496"/>
    </source>
</evidence>
<evidence type="ECO:0000256" key="5">
    <source>
        <dbReference type="ARBA" id="ARBA00023136"/>
    </source>
</evidence>
<dbReference type="AlphaFoldDB" id="A0A069DZE9"/>
<evidence type="ECO:0000256" key="6">
    <source>
        <dbReference type="SAM" id="Coils"/>
    </source>
</evidence>
<evidence type="ECO:0000256" key="7">
    <source>
        <dbReference type="SAM" id="MobiDB-lite"/>
    </source>
</evidence>
<feature type="compositionally biased region" description="Low complexity" evidence="7">
    <location>
        <begin position="64"/>
        <end position="74"/>
    </location>
</feature>
<feature type="region of interest" description="Disordered" evidence="7">
    <location>
        <begin position="48"/>
        <end position="92"/>
    </location>
</feature>
<feature type="compositionally biased region" description="Basic and acidic residues" evidence="7">
    <location>
        <begin position="186"/>
        <end position="207"/>
    </location>
</feature>
<evidence type="ECO:0000256" key="1">
    <source>
        <dbReference type="ARBA" id="ARBA00004184"/>
    </source>
</evidence>
<accession>A0A069DZE9</accession>
<dbReference type="PROSITE" id="PS50913">
    <property type="entry name" value="GRIP"/>
    <property type="match status" value="1"/>
</dbReference>
<dbReference type="PANTHER" id="PTHR23157">
    <property type="entry name" value="GRIP AND COILED-COIL DOMAIN-CONTAINING PROTEIN 1"/>
    <property type="match status" value="1"/>
</dbReference>
<feature type="domain" description="GRIP" evidence="8">
    <location>
        <begin position="597"/>
        <end position="647"/>
    </location>
</feature>
<keyword evidence="4 6" id="KW-0175">Coiled coil</keyword>
<evidence type="ECO:0000256" key="4">
    <source>
        <dbReference type="ARBA" id="ARBA00023054"/>
    </source>
</evidence>
<comment type="subcellular location">
    <subcellularLocation>
        <location evidence="2">Cytoplasm</location>
    </subcellularLocation>
    <subcellularLocation>
        <location evidence="1">Endomembrane system</location>
        <topology evidence="1">Peripheral membrane protein</topology>
    </subcellularLocation>
</comment>
<evidence type="ECO:0000259" key="8">
    <source>
        <dbReference type="PROSITE" id="PS50913"/>
    </source>
</evidence>
<keyword evidence="5" id="KW-0472">Membrane</keyword>
<dbReference type="Gene3D" id="1.10.220.60">
    <property type="entry name" value="GRIP domain"/>
    <property type="match status" value="1"/>
</dbReference>
<name>A0A069DZE9_9HEMI</name>
<dbReference type="GO" id="GO:0005794">
    <property type="term" value="C:Golgi apparatus"/>
    <property type="evidence" value="ECO:0007669"/>
    <property type="project" value="TreeGrafter"/>
</dbReference>
<proteinExistence type="evidence at transcript level"/>
<dbReference type="InterPro" id="IPR051952">
    <property type="entry name" value="Golgi-autophagy_related"/>
</dbReference>
<sequence length="655" mass="75730">MEKYSKKELQDTVVKQQSELARYKSRLADLVAAHKCLLKEKEILESSLKSISQSKSKKSEDETSTSSQDTNSSTIEKAEVESCSDQASEEVKDQLSTLMNSLATLSEEKSRMEAAFQADKKQLRAEKLQMENTIKELQQQLEHETRAHLSEMENFKSKLIVERHQREMEHNDHGVMIRELQKVVSEERSKREKAEGSTENLKSELHSTHYSLQQAKKESSDLKAQIEELKENLKFNNQSSGATALKLQQELSELKKQHIQSSIKEQEKIQEAEEKSRRLAAAHEERVVNLEARVAELSQTIGIYDRLRQSDQIAIDKLKERLLQLEMEHGEEKSDSNVDDLISKLRHIKNLIDTTNLTSEKPVDIKALWNEIIQDNCNAKELHKQCLEEFEQLKEQFESYKKQVEFAQRPNSPSFRVENNNREQELCGQIKKLKERICNLHNQIDELEKSHKKELDNHSQVLMAEKVRYKERLAAVEAEWRSHVLTLETQMAKQRERALNLVKEKDEEIAELKDSLNTLIPKQFSADKIGNDGEGVVLHYSEEVARRDVELSRLRKIKLQLEADLRDIGREMSQLASHDQHLSSLLKHQLQRFEQCQSREGANLEYLKNVVLSFLLSTDSGSKGHMLNAIAAVLKFTDAEKSKITQSSWWYKPSN</sequence>
<protein>
    <submittedName>
        <fullName evidence="9">Putative myosin class ii heavy chain</fullName>
    </submittedName>
</protein>
<dbReference type="PANTHER" id="PTHR23157:SF25">
    <property type="entry name" value="GRIP AND COILED-COIL DOMAIN-CONTAINING PROTEIN 1"/>
    <property type="match status" value="1"/>
</dbReference>